<evidence type="ECO:0000259" key="16">
    <source>
        <dbReference type="Pfam" id="PF00391"/>
    </source>
</evidence>
<dbReference type="GO" id="GO:0046872">
    <property type="term" value="F:metal ion binding"/>
    <property type="evidence" value="ECO:0007669"/>
    <property type="project" value="UniProtKB-KW"/>
</dbReference>
<dbReference type="Gene3D" id="3.50.30.10">
    <property type="entry name" value="Phosphohistidine domain"/>
    <property type="match status" value="1"/>
</dbReference>
<evidence type="ECO:0000256" key="9">
    <source>
        <dbReference type="ARBA" id="ARBA00022741"/>
    </source>
</evidence>
<comment type="catalytic activity">
    <reaction evidence="14 15">
        <text>pyruvate + ATP + H2O = phosphoenolpyruvate + AMP + phosphate + 2 H(+)</text>
        <dbReference type="Rhea" id="RHEA:11364"/>
        <dbReference type="ChEBI" id="CHEBI:15361"/>
        <dbReference type="ChEBI" id="CHEBI:15377"/>
        <dbReference type="ChEBI" id="CHEBI:15378"/>
        <dbReference type="ChEBI" id="CHEBI:30616"/>
        <dbReference type="ChEBI" id="CHEBI:43474"/>
        <dbReference type="ChEBI" id="CHEBI:58702"/>
        <dbReference type="ChEBI" id="CHEBI:456215"/>
        <dbReference type="EC" id="2.7.9.2"/>
    </reaction>
</comment>
<evidence type="ECO:0000256" key="15">
    <source>
        <dbReference type="PIRNR" id="PIRNR000854"/>
    </source>
</evidence>
<keyword evidence="12 15" id="KW-0460">Magnesium</keyword>
<dbReference type="NCBIfam" id="TIGR01418">
    <property type="entry name" value="PEP_synth"/>
    <property type="match status" value="1"/>
</dbReference>
<comment type="pathway">
    <text evidence="3 15">Carbohydrate biosynthesis; gluconeogenesis.</text>
</comment>
<feature type="domain" description="Pyruvate phosphate dikinase AMP/ATP-binding" evidence="17">
    <location>
        <begin position="19"/>
        <end position="341"/>
    </location>
</feature>
<dbReference type="Gene3D" id="3.20.20.60">
    <property type="entry name" value="Phosphoenolpyruvate-binding domains"/>
    <property type="match status" value="1"/>
</dbReference>
<evidence type="ECO:0000256" key="1">
    <source>
        <dbReference type="ARBA" id="ARBA00001946"/>
    </source>
</evidence>
<comment type="cofactor">
    <cofactor evidence="1 15">
        <name>Mg(2+)</name>
        <dbReference type="ChEBI" id="CHEBI:18420"/>
    </cofactor>
</comment>
<feature type="domain" description="PEP-utilising enzyme mobile" evidence="16">
    <location>
        <begin position="385"/>
        <end position="453"/>
    </location>
</feature>
<dbReference type="InterPro" id="IPR013815">
    <property type="entry name" value="ATP_grasp_subdomain_1"/>
</dbReference>
<dbReference type="EC" id="2.7.9.2" evidence="5 15"/>
<dbReference type="PROSITE" id="PS00742">
    <property type="entry name" value="PEP_ENZYMES_2"/>
    <property type="match status" value="1"/>
</dbReference>
<accession>A0A975YER0</accession>
<dbReference type="InterPro" id="IPR023151">
    <property type="entry name" value="PEP_util_CS"/>
</dbReference>
<dbReference type="InterPro" id="IPR006319">
    <property type="entry name" value="PEP_synth"/>
</dbReference>
<dbReference type="InterPro" id="IPR040442">
    <property type="entry name" value="Pyrv_kinase-like_dom_sf"/>
</dbReference>
<name>A0A975YER0_9RHOB</name>
<dbReference type="PROSITE" id="PS00370">
    <property type="entry name" value="PEP_ENZYMES_PHOS_SITE"/>
    <property type="match status" value="1"/>
</dbReference>
<dbReference type="Proteomes" id="UP000693972">
    <property type="component" value="Unassembled WGS sequence"/>
</dbReference>
<dbReference type="SUPFAM" id="SSF52009">
    <property type="entry name" value="Phosphohistidine domain"/>
    <property type="match status" value="1"/>
</dbReference>
<dbReference type="PIRSF" id="PIRSF000854">
    <property type="entry name" value="PEP_synthase"/>
    <property type="match status" value="1"/>
</dbReference>
<dbReference type="GO" id="GO:0008986">
    <property type="term" value="F:pyruvate, water dikinase activity"/>
    <property type="evidence" value="ECO:0007669"/>
    <property type="project" value="UniProtKB-EC"/>
</dbReference>
<dbReference type="Gene3D" id="3.30.470.20">
    <property type="entry name" value="ATP-grasp fold, B domain"/>
    <property type="match status" value="1"/>
</dbReference>
<protein>
    <recommendedName>
        <fullName evidence="6 15">Phosphoenolpyruvate synthase</fullName>
        <shortName evidence="15">PEP synthase</shortName>
        <ecNumber evidence="5 15">2.7.9.2</ecNumber>
    </recommendedName>
    <alternativeName>
        <fullName evidence="13 15">Pyruvate, water dikinase</fullName>
    </alternativeName>
</protein>
<dbReference type="InterPro" id="IPR002192">
    <property type="entry name" value="PPDK_AMP/ATP-bd"/>
</dbReference>
<dbReference type="SUPFAM" id="SSF56059">
    <property type="entry name" value="Glutathione synthetase ATP-binding domain-like"/>
    <property type="match status" value="1"/>
</dbReference>
<feature type="domain" description="PEP-utilising enzyme C-terminal" evidence="18">
    <location>
        <begin position="476"/>
        <end position="787"/>
    </location>
</feature>
<dbReference type="FunFam" id="3.30.1490.20:FF:000010">
    <property type="entry name" value="Phosphoenolpyruvate synthase"/>
    <property type="match status" value="1"/>
</dbReference>
<dbReference type="GO" id="GO:0005524">
    <property type="term" value="F:ATP binding"/>
    <property type="evidence" value="ECO:0007669"/>
    <property type="project" value="UniProtKB-KW"/>
</dbReference>
<dbReference type="Pfam" id="PF00391">
    <property type="entry name" value="PEP-utilizers"/>
    <property type="match status" value="1"/>
</dbReference>
<dbReference type="PANTHER" id="PTHR43030:SF1">
    <property type="entry name" value="PHOSPHOENOLPYRUVATE SYNTHASE"/>
    <property type="match status" value="1"/>
</dbReference>
<dbReference type="EMBL" id="CP078073">
    <property type="protein sequence ID" value="QXL86571.1"/>
    <property type="molecule type" value="Genomic_DNA"/>
</dbReference>
<dbReference type="InterPro" id="IPR015813">
    <property type="entry name" value="Pyrv/PenolPyrv_kinase-like_dom"/>
</dbReference>
<dbReference type="NCBIfam" id="NF005057">
    <property type="entry name" value="PRK06464.1"/>
    <property type="match status" value="1"/>
</dbReference>
<dbReference type="Pfam" id="PF01326">
    <property type="entry name" value="PPDK_N"/>
    <property type="match status" value="1"/>
</dbReference>
<evidence type="ECO:0000259" key="17">
    <source>
        <dbReference type="Pfam" id="PF01326"/>
    </source>
</evidence>
<dbReference type="EMBL" id="JAIMBW010000001">
    <property type="protein sequence ID" value="MBY4893877.1"/>
    <property type="molecule type" value="Genomic_DNA"/>
</dbReference>
<organism evidence="19">
    <name type="scientific">Gymnodinialimonas phycosphaerae</name>
    <dbReference type="NCBI Taxonomy" id="2841589"/>
    <lineage>
        <taxon>Bacteria</taxon>
        <taxon>Pseudomonadati</taxon>
        <taxon>Pseudomonadota</taxon>
        <taxon>Alphaproteobacteria</taxon>
        <taxon>Rhodobacterales</taxon>
        <taxon>Paracoccaceae</taxon>
        <taxon>Gymnodinialimonas</taxon>
    </lineage>
</organism>
<evidence type="ECO:0000256" key="3">
    <source>
        <dbReference type="ARBA" id="ARBA00004742"/>
    </source>
</evidence>
<dbReference type="SUPFAM" id="SSF51621">
    <property type="entry name" value="Phosphoenolpyruvate/pyruvate domain"/>
    <property type="match status" value="1"/>
</dbReference>
<keyword evidence="8 15" id="KW-0479">Metal-binding</keyword>
<sequence>MTQLPLVISFSNVKRDDVGLVGGKNASLGEMIGALGKKGVLVPPGFATTSDAFRDYLVANGLNKKITDQLDALAAGRASLTATGSAIRNLILEGAWPDATSEAILREYRALGQAAGGVDVPVAVRSSATAEDLPDASFAGQQETFLNVIGGDALLDACKRCYASLFTDRAISYRQMQGFAHDQVALSVGVQLMVRADTGGSGVMFSIDTESGFPDAVLINAAWGLGENVVQGAVDPDEYQVFTPFLEKPDLAPILEKRMGAKEIKMIHDRDGTPRNVATSKAERQSFVLSDEEILTLARQSKIIADHYGQPMDMEWARDGGTGTLYIVQARPETVQSRADVGTLKSYTVKDPGPAILTGLSVGSAAVAGRVSIIESAADIARFVDGSVLVTGTTDPDWVPIMKRAAAIVTDHGGRTSHAAIVSRELGLPAVVGCGNATHVLHDEQDVTVSCAGGEEGVVTEGISQIEVAEEALESLPETQTQVMLNLANPSAALRWWRLPVDGVGLARMEFVINGSVRVHPMALAHFERVSDPDVRAEIETLTAGYDSKPEYFVDHLARGLSRIAAFCYPKPVIVRMSDFKSNEYAELLGGRDFEPDEENPMIGFRGASRYYSDQYRDGFALECQAIARLRGRMGFDNVVVMIPFCRTPEEADHVLAVMAEHGLKRGRDGLQVYVMCEIPSNVLRAAEFAERFDGFSIGSNDLTQLTLGIDRDSDALAPLFREDDPAVLWMIERMIQEAHKVGSKAGFCGQAPSNDPDYAKRLVAFGIDSISVTPDSFVQVLRNVAAAEK</sequence>
<dbReference type="InterPro" id="IPR008279">
    <property type="entry name" value="PEP-util_enz_mobile_dom"/>
</dbReference>
<proteinExistence type="inferred from homology"/>
<dbReference type="InterPro" id="IPR018274">
    <property type="entry name" value="PEP_util_AS"/>
</dbReference>
<dbReference type="InterPro" id="IPR036637">
    <property type="entry name" value="Phosphohistidine_dom_sf"/>
</dbReference>
<evidence type="ECO:0000256" key="5">
    <source>
        <dbReference type="ARBA" id="ARBA00011996"/>
    </source>
</evidence>
<evidence type="ECO:0000256" key="13">
    <source>
        <dbReference type="ARBA" id="ARBA00033470"/>
    </source>
</evidence>
<evidence type="ECO:0000256" key="10">
    <source>
        <dbReference type="ARBA" id="ARBA00022777"/>
    </source>
</evidence>
<comment type="function">
    <text evidence="2 15">Catalyzes the phosphorylation of pyruvate to phosphoenolpyruvate.</text>
</comment>
<dbReference type="AlphaFoldDB" id="A0A975YER0"/>
<dbReference type="Pfam" id="PF02896">
    <property type="entry name" value="PEP-utilizers_C"/>
    <property type="match status" value="1"/>
</dbReference>
<evidence type="ECO:0000256" key="4">
    <source>
        <dbReference type="ARBA" id="ARBA00007837"/>
    </source>
</evidence>
<evidence type="ECO:0000256" key="6">
    <source>
        <dbReference type="ARBA" id="ARBA00021623"/>
    </source>
</evidence>
<evidence type="ECO:0000259" key="18">
    <source>
        <dbReference type="Pfam" id="PF02896"/>
    </source>
</evidence>
<dbReference type="Gene3D" id="3.30.1490.20">
    <property type="entry name" value="ATP-grasp fold, A domain"/>
    <property type="match status" value="1"/>
</dbReference>
<dbReference type="FunFam" id="3.30.470.20:FF:000017">
    <property type="entry name" value="Phosphoenolpyruvate synthase"/>
    <property type="match status" value="1"/>
</dbReference>
<evidence type="ECO:0000256" key="11">
    <source>
        <dbReference type="ARBA" id="ARBA00022840"/>
    </source>
</evidence>
<evidence type="ECO:0000256" key="8">
    <source>
        <dbReference type="ARBA" id="ARBA00022723"/>
    </source>
</evidence>
<keyword evidence="7 15" id="KW-0808">Transferase</keyword>
<evidence type="ECO:0000313" key="20">
    <source>
        <dbReference type="Proteomes" id="UP000693972"/>
    </source>
</evidence>
<evidence type="ECO:0000256" key="14">
    <source>
        <dbReference type="ARBA" id="ARBA00047700"/>
    </source>
</evidence>
<comment type="similarity">
    <text evidence="4 15">Belongs to the PEP-utilizing enzyme family.</text>
</comment>
<evidence type="ECO:0000256" key="12">
    <source>
        <dbReference type="ARBA" id="ARBA00022842"/>
    </source>
</evidence>
<keyword evidence="9 15" id="KW-0547">Nucleotide-binding</keyword>
<evidence type="ECO:0000256" key="2">
    <source>
        <dbReference type="ARBA" id="ARBA00002988"/>
    </source>
</evidence>
<dbReference type="PANTHER" id="PTHR43030">
    <property type="entry name" value="PHOSPHOENOLPYRUVATE SYNTHASE"/>
    <property type="match status" value="1"/>
</dbReference>
<keyword evidence="10 15" id="KW-0418">Kinase</keyword>
<gene>
    <name evidence="19" type="primary">ppsA</name>
    <name evidence="19" type="ORF">KUL25_13985</name>
</gene>
<dbReference type="RefSeq" id="WP_257893516.1">
    <property type="nucleotide sequence ID" value="NZ_JAIMBW010000001.1"/>
</dbReference>
<evidence type="ECO:0000256" key="7">
    <source>
        <dbReference type="ARBA" id="ARBA00022679"/>
    </source>
</evidence>
<dbReference type="InterPro" id="IPR000121">
    <property type="entry name" value="PEP_util_C"/>
</dbReference>
<keyword evidence="11 15" id="KW-0067">ATP-binding</keyword>
<evidence type="ECO:0000313" key="19">
    <source>
        <dbReference type="EMBL" id="QXL86571.1"/>
    </source>
</evidence>
<keyword evidence="20" id="KW-1185">Reference proteome</keyword>
<reference evidence="19 20" key="1">
    <citation type="submission" date="2021-07" db="EMBL/GenBank/DDBJ databases">
        <title>Karlodiniumbacter phycospheric gen. nov., sp. nov., a phycosphere bacterium isolated from karlodinium veneficum.</title>
        <authorList>
            <person name="Peng Y."/>
            <person name="Jiang L."/>
            <person name="Lee J."/>
        </authorList>
    </citation>
    <scope>NUCLEOTIDE SEQUENCE</scope>
    <source>
        <strain evidence="19 20">N5</strain>
    </source>
</reference>